<comment type="caution">
    <text evidence="1">The sequence shown here is derived from an EMBL/GenBank/DDBJ whole genome shotgun (WGS) entry which is preliminary data.</text>
</comment>
<accession>A0A8H7PK24</accession>
<name>A0A8H7PK24_9FUNG</name>
<evidence type="ECO:0000313" key="2">
    <source>
        <dbReference type="Proteomes" id="UP000612746"/>
    </source>
</evidence>
<reference evidence="1" key="1">
    <citation type="submission" date="2020-12" db="EMBL/GenBank/DDBJ databases">
        <title>Metabolic potential, ecology and presence of endohyphal bacteria is reflected in genomic diversity of Mucoromycotina.</title>
        <authorList>
            <person name="Muszewska A."/>
            <person name="Okrasinska A."/>
            <person name="Steczkiewicz K."/>
            <person name="Drgas O."/>
            <person name="Orlowska M."/>
            <person name="Perlinska-Lenart U."/>
            <person name="Aleksandrzak-Piekarczyk T."/>
            <person name="Szatraj K."/>
            <person name="Zielenkiewicz U."/>
            <person name="Pilsyk S."/>
            <person name="Malc E."/>
            <person name="Mieczkowski P."/>
            <person name="Kruszewska J.S."/>
            <person name="Biernat P."/>
            <person name="Pawlowska J."/>
        </authorList>
    </citation>
    <scope>NUCLEOTIDE SEQUENCE</scope>
    <source>
        <strain evidence="1">WA0000051536</strain>
    </source>
</reference>
<proteinExistence type="predicted"/>
<keyword evidence="2" id="KW-1185">Reference proteome</keyword>
<protein>
    <submittedName>
        <fullName evidence="1">Uncharacterized protein</fullName>
    </submittedName>
</protein>
<dbReference type="OrthoDB" id="5340906at2759"/>
<organism evidence="1 2">
    <name type="scientific">Umbelopsis vinacea</name>
    <dbReference type="NCBI Taxonomy" id="44442"/>
    <lineage>
        <taxon>Eukaryota</taxon>
        <taxon>Fungi</taxon>
        <taxon>Fungi incertae sedis</taxon>
        <taxon>Mucoromycota</taxon>
        <taxon>Mucoromycotina</taxon>
        <taxon>Umbelopsidomycetes</taxon>
        <taxon>Umbelopsidales</taxon>
        <taxon>Umbelopsidaceae</taxon>
        <taxon>Umbelopsis</taxon>
    </lineage>
</organism>
<gene>
    <name evidence="1" type="ORF">INT44_007849</name>
</gene>
<dbReference type="EMBL" id="JAEPRA010000015">
    <property type="protein sequence ID" value="KAG2175361.1"/>
    <property type="molecule type" value="Genomic_DNA"/>
</dbReference>
<dbReference type="AlphaFoldDB" id="A0A8H7PK24"/>
<sequence length="242" mass="27615">MREGFEAINTFKPVAFPDAPDDVANYLSSLSAKATVNLQKQCLNRSWSEIFSRQSDFDLEWANFCNIEFVGTIHAIRMHRIMHSGIWLTYGIWWIDCLMMCYNWKQSEESASISSSFRKNEDCFMSTYSKINRRAMCIRGDLLLQKGMTEYGCAEGDANYDGPNGTKSMSGIGMVARKMLKDMLNNLATMCQKEEARVVQLRTVGYIHSESSMETLTMNANKGYITRLTRSKQYDGHCKSPT</sequence>
<evidence type="ECO:0000313" key="1">
    <source>
        <dbReference type="EMBL" id="KAG2175361.1"/>
    </source>
</evidence>
<dbReference type="Proteomes" id="UP000612746">
    <property type="component" value="Unassembled WGS sequence"/>
</dbReference>